<keyword evidence="2" id="KW-1185">Reference proteome</keyword>
<sequence>MHQPDQLPPFLFLGIPQHRLPRLAQDITQDSLVLSDFFATGQNEPIRFRTSEIIARTDAVVQNPGGILEADARSGAVIRIDAAGLQNHGFEIDGNSIALGTPCNLTLPAGTWAFSNNTLDFLIEIIGKAGTPKEKQCARLLCEFDHSPVRRLDAVFEFLKIYNADIDAAVSSARAIPAFTVGKDTFSVTPFNVYNKKYPAGVLFFKNGIPDCPRNYDQAAREADIPVLEYRAVNFHNQNFRGHYILDLTKKNRAAGSARARAEASFDLHRSRHAVVRLYLQDSGATPANTLHPRKEFAGSVTIPVNKAGHPQAVIGRIRESIEKITNDFLDCQLAGKPFTGFPFQFKSRETPESVHIRRGNRVPRLVPEQIPEPIEAFPSGAIAIDAGQSSMLNSFPGIPMAPQF</sequence>
<evidence type="ECO:0000313" key="1">
    <source>
        <dbReference type="EMBL" id="OAM91490.1"/>
    </source>
</evidence>
<name>A0A178INN4_9BACT</name>
<gene>
    <name evidence="1" type="ORF">AW736_02890</name>
</gene>
<organism evidence="1 2">
    <name type="scientific">Termitidicoccus mucosus</name>
    <dbReference type="NCBI Taxonomy" id="1184151"/>
    <lineage>
        <taxon>Bacteria</taxon>
        <taxon>Pseudomonadati</taxon>
        <taxon>Verrucomicrobiota</taxon>
        <taxon>Opitutia</taxon>
        <taxon>Opitutales</taxon>
        <taxon>Opitutaceae</taxon>
        <taxon>Termitidicoccus</taxon>
    </lineage>
</organism>
<dbReference type="Proteomes" id="UP000078486">
    <property type="component" value="Unassembled WGS sequence"/>
</dbReference>
<reference evidence="1 2" key="1">
    <citation type="submission" date="2016-01" db="EMBL/GenBank/DDBJ databases">
        <title>High potential of lignocellulose degradation of a new Verrucomicrobia species.</title>
        <authorList>
            <person name="Wang Y."/>
            <person name="Shi Y."/>
            <person name="Qiu Z."/>
            <person name="Liu S."/>
            <person name="Yang H."/>
        </authorList>
    </citation>
    <scope>NUCLEOTIDE SEQUENCE [LARGE SCALE GENOMIC DNA]</scope>
    <source>
        <strain evidence="1 2">TSB47</strain>
    </source>
</reference>
<evidence type="ECO:0000313" key="2">
    <source>
        <dbReference type="Proteomes" id="UP000078486"/>
    </source>
</evidence>
<dbReference type="EMBL" id="LRRQ01000026">
    <property type="protein sequence ID" value="OAM91490.1"/>
    <property type="molecule type" value="Genomic_DNA"/>
</dbReference>
<comment type="caution">
    <text evidence="1">The sequence shown here is derived from an EMBL/GenBank/DDBJ whole genome shotgun (WGS) entry which is preliminary data.</text>
</comment>
<dbReference type="RefSeq" id="WP_068768773.1">
    <property type="nucleotide sequence ID" value="NZ_CP109796.1"/>
</dbReference>
<dbReference type="AlphaFoldDB" id="A0A178INN4"/>
<proteinExistence type="predicted"/>
<protein>
    <submittedName>
        <fullName evidence="1">Uncharacterized protein</fullName>
    </submittedName>
</protein>
<accession>A0A178INN4</accession>